<protein>
    <submittedName>
        <fullName evidence="3">SMC domain protein</fullName>
    </submittedName>
</protein>
<feature type="coiled-coil region" evidence="1">
    <location>
        <begin position="57"/>
        <end position="113"/>
    </location>
</feature>
<feature type="transmembrane region" description="Helical" evidence="2">
    <location>
        <begin position="331"/>
        <end position="348"/>
    </location>
</feature>
<keyword evidence="4" id="KW-1185">Reference proteome</keyword>
<reference evidence="3 4" key="1">
    <citation type="journal article" date="2013" name="Curr. Biol.">
        <title>The Genome of the Foraminiferan Reticulomyxa filosa.</title>
        <authorList>
            <person name="Glockner G."/>
            <person name="Hulsmann N."/>
            <person name="Schleicher M."/>
            <person name="Noegel A.A."/>
            <person name="Eichinger L."/>
            <person name="Gallinger C."/>
            <person name="Pawlowski J."/>
            <person name="Sierra R."/>
            <person name="Euteneuer U."/>
            <person name="Pillet L."/>
            <person name="Moustafa A."/>
            <person name="Platzer M."/>
            <person name="Groth M."/>
            <person name="Szafranski K."/>
            <person name="Schliwa M."/>
        </authorList>
    </citation>
    <scope>NUCLEOTIDE SEQUENCE [LARGE SCALE GENOMIC DNA]</scope>
</reference>
<keyword evidence="1" id="KW-0175">Coiled coil</keyword>
<gene>
    <name evidence="3" type="ORF">RFI_05599</name>
</gene>
<evidence type="ECO:0000256" key="1">
    <source>
        <dbReference type="SAM" id="Coils"/>
    </source>
</evidence>
<evidence type="ECO:0000256" key="2">
    <source>
        <dbReference type="SAM" id="Phobius"/>
    </source>
</evidence>
<proteinExistence type="predicted"/>
<comment type="caution">
    <text evidence="3">The sequence shown here is derived from an EMBL/GenBank/DDBJ whole genome shotgun (WGS) entry which is preliminary data.</text>
</comment>
<keyword evidence="2" id="KW-1133">Transmembrane helix</keyword>
<organism evidence="3 4">
    <name type="scientific">Reticulomyxa filosa</name>
    <dbReference type="NCBI Taxonomy" id="46433"/>
    <lineage>
        <taxon>Eukaryota</taxon>
        <taxon>Sar</taxon>
        <taxon>Rhizaria</taxon>
        <taxon>Retaria</taxon>
        <taxon>Foraminifera</taxon>
        <taxon>Monothalamids</taxon>
        <taxon>Reticulomyxidae</taxon>
        <taxon>Reticulomyxa</taxon>
    </lineage>
</organism>
<accession>X6NYY8</accession>
<dbReference type="Proteomes" id="UP000023152">
    <property type="component" value="Unassembled WGS sequence"/>
</dbReference>
<sequence>MSERDDITDICKAHNISTGKKLQLWNHITTANKLKQSSEPTPNAPVMIISTTESDAILAMDKKKETLESALNKLKESLEALEEKQKTVDKQIAESIEEIIAMAKQRKDVLIEQSSQWKKKTQKSIETQIEYVYDCMKQVEKNRQLAEQHLKQNCDYRQLKLRSEQIVELEKRCNEISIENLFAALATDIQYSYSRDSLVRLRTIVQSLGDIKGLELKSPKLVVCNIDVDGKASIEIGNDNNDWKTPLLVQCEYQPWPLSLVDEKTETVPNAENCPDEWKSLQLQQQQKPLMVEPSQKSLVFTCGLLSCDSSKFIFRCRFLHADDPWVHSPWMSFAMQGVPILYFFFFFQCL</sequence>
<dbReference type="EMBL" id="ASPP01004868">
    <property type="protein sequence ID" value="ETO31520.1"/>
    <property type="molecule type" value="Genomic_DNA"/>
</dbReference>
<evidence type="ECO:0000313" key="3">
    <source>
        <dbReference type="EMBL" id="ETO31520.1"/>
    </source>
</evidence>
<evidence type="ECO:0000313" key="4">
    <source>
        <dbReference type="Proteomes" id="UP000023152"/>
    </source>
</evidence>
<keyword evidence="2" id="KW-0812">Transmembrane</keyword>
<keyword evidence="2" id="KW-0472">Membrane</keyword>
<dbReference type="AlphaFoldDB" id="X6NYY8"/>
<name>X6NYY8_RETFI</name>